<gene>
    <name evidence="2" type="primary">AVEN_187334_1</name>
    <name evidence="2" type="ORF">TNIN_276241</name>
</gene>
<dbReference type="EMBL" id="BMAV01011043">
    <property type="protein sequence ID" value="GFY56584.1"/>
    <property type="molecule type" value="Genomic_DNA"/>
</dbReference>
<accession>A0A8X7C971</accession>
<evidence type="ECO:0000313" key="3">
    <source>
        <dbReference type="Proteomes" id="UP000886998"/>
    </source>
</evidence>
<dbReference type="OrthoDB" id="6437629at2759"/>
<keyword evidence="3" id="KW-1185">Reference proteome</keyword>
<protein>
    <submittedName>
        <fullName evidence="2">Uncharacterized protein</fullName>
    </submittedName>
</protein>
<proteinExistence type="predicted"/>
<organism evidence="2 3">
    <name type="scientific">Trichonephila inaurata madagascariensis</name>
    <dbReference type="NCBI Taxonomy" id="2747483"/>
    <lineage>
        <taxon>Eukaryota</taxon>
        <taxon>Metazoa</taxon>
        <taxon>Ecdysozoa</taxon>
        <taxon>Arthropoda</taxon>
        <taxon>Chelicerata</taxon>
        <taxon>Arachnida</taxon>
        <taxon>Araneae</taxon>
        <taxon>Araneomorphae</taxon>
        <taxon>Entelegynae</taxon>
        <taxon>Araneoidea</taxon>
        <taxon>Nephilidae</taxon>
        <taxon>Trichonephila</taxon>
        <taxon>Trichonephila inaurata</taxon>
    </lineage>
</organism>
<evidence type="ECO:0000256" key="1">
    <source>
        <dbReference type="SAM" id="MobiDB-lite"/>
    </source>
</evidence>
<name>A0A8X7C971_9ARAC</name>
<dbReference type="Proteomes" id="UP000886998">
    <property type="component" value="Unassembled WGS sequence"/>
</dbReference>
<sequence length="218" mass="24710">MIQFKNTFQEQNHTFQRSNTTEKSVIKPNQTQSIRRRQDEGFDFMNYFINRGQQQEPATAQQQPQQRQLPLSIQQQHQLQQQALQLQQRRQQEQLLQLQQQQLLQVHQQQPRENYQDNVIQQYPAQTVALDREGGYGGVSIGSGYQQGAGYAAPQPREIAISIGKGKPILQVGNLLPLIPRIFRVLSGGGKVMFGVELGNNFYFGPVGAKPLSKAVLG</sequence>
<reference evidence="2" key="1">
    <citation type="submission" date="2020-08" db="EMBL/GenBank/DDBJ databases">
        <title>Multicomponent nature underlies the extraordinary mechanical properties of spider dragline silk.</title>
        <authorList>
            <person name="Kono N."/>
            <person name="Nakamura H."/>
            <person name="Mori M."/>
            <person name="Yoshida Y."/>
            <person name="Ohtoshi R."/>
            <person name="Malay A.D."/>
            <person name="Moran D.A.P."/>
            <person name="Tomita M."/>
            <person name="Numata K."/>
            <person name="Arakawa K."/>
        </authorList>
    </citation>
    <scope>NUCLEOTIDE SEQUENCE</scope>
</reference>
<evidence type="ECO:0000313" key="2">
    <source>
        <dbReference type="EMBL" id="GFY56584.1"/>
    </source>
</evidence>
<feature type="region of interest" description="Disordered" evidence="1">
    <location>
        <begin position="1"/>
        <end position="35"/>
    </location>
</feature>
<dbReference type="AlphaFoldDB" id="A0A8X7C971"/>
<comment type="caution">
    <text evidence="2">The sequence shown here is derived from an EMBL/GenBank/DDBJ whole genome shotgun (WGS) entry which is preliminary data.</text>
</comment>
<feature type="compositionally biased region" description="Polar residues" evidence="1">
    <location>
        <begin position="1"/>
        <end position="33"/>
    </location>
</feature>